<feature type="compositionally biased region" description="Polar residues" evidence="1">
    <location>
        <begin position="282"/>
        <end position="294"/>
    </location>
</feature>
<proteinExistence type="predicted"/>
<dbReference type="AlphaFoldDB" id="A0AAC9UFZ2"/>
<dbReference type="RefSeq" id="WP_089368134.1">
    <property type="nucleotide sequence ID" value="NZ_BJXZ01000002.1"/>
</dbReference>
<sequence length="307" mass="33771">MAKQTGWVIAATEGATVDGRIISKEWINQMAASYSVDEYTALIWPEHFRSSWGPTEGKNWGQVDEVKAAKKDGKLRLLVKITANDYLLAANKDGQKLFMSIEPNPDYKSEGRCYLQGLAVTDSPASSGTSRLKFSIGDNEADHEYSQLEALTHSDFITTNSEPAKDIPADKQTKALGLFAQLFSLFSTDQQQADQEPTTEEEPMNKEQFDALMGKVEGLDAKVTDLETKFSKPEGEEKTPAKEPKTEEPEGDKPATGVTAEQFSQLMEKMDGFGKKVDGMQTKFNALSQEQNGQEPDPVGGETVDLV</sequence>
<name>A0AAC9UFZ2_9GAMM</name>
<evidence type="ECO:0000313" key="2">
    <source>
        <dbReference type="EMBL" id="ASM53775.1"/>
    </source>
</evidence>
<keyword evidence="3" id="KW-1185">Reference proteome</keyword>
<feature type="compositionally biased region" description="Basic and acidic residues" evidence="1">
    <location>
        <begin position="268"/>
        <end position="278"/>
    </location>
</feature>
<feature type="compositionally biased region" description="Basic and acidic residues" evidence="1">
    <location>
        <begin position="226"/>
        <end position="253"/>
    </location>
</feature>
<gene>
    <name evidence="2" type="ORF">PNIG_a1643</name>
</gene>
<organism evidence="2 3">
    <name type="scientific">Pseudoalteromonas nigrifaciens</name>
    <dbReference type="NCBI Taxonomy" id="28109"/>
    <lineage>
        <taxon>Bacteria</taxon>
        <taxon>Pseudomonadati</taxon>
        <taxon>Pseudomonadota</taxon>
        <taxon>Gammaproteobacteria</taxon>
        <taxon>Alteromonadales</taxon>
        <taxon>Pseudoalteromonadaceae</taxon>
        <taxon>Pseudoalteromonas</taxon>
    </lineage>
</organism>
<dbReference type="KEGG" id="png:PNIG_a1643"/>
<dbReference type="EMBL" id="CP011036">
    <property type="protein sequence ID" value="ASM53775.1"/>
    <property type="molecule type" value="Genomic_DNA"/>
</dbReference>
<evidence type="ECO:0000313" key="3">
    <source>
        <dbReference type="Proteomes" id="UP000198329"/>
    </source>
</evidence>
<dbReference type="Proteomes" id="UP000198329">
    <property type="component" value="Chromosome I"/>
</dbReference>
<evidence type="ECO:0000256" key="1">
    <source>
        <dbReference type="SAM" id="MobiDB-lite"/>
    </source>
</evidence>
<reference evidence="2 3" key="1">
    <citation type="submission" date="2015-03" db="EMBL/GenBank/DDBJ databases">
        <authorList>
            <person name="Xie B.-B."/>
            <person name="Rong J.-C."/>
            <person name="Qin Q.-L."/>
            <person name="Zhang Y.-Z."/>
        </authorList>
    </citation>
    <scope>NUCLEOTIDE SEQUENCE [LARGE SCALE GENOMIC DNA]</scope>
    <source>
        <strain evidence="2 3">KMM 661</strain>
    </source>
</reference>
<feature type="region of interest" description="Disordered" evidence="1">
    <location>
        <begin position="226"/>
        <end position="307"/>
    </location>
</feature>
<evidence type="ECO:0008006" key="4">
    <source>
        <dbReference type="Google" id="ProtNLM"/>
    </source>
</evidence>
<protein>
    <recommendedName>
        <fullName evidence="4">Phage capsid scaffolding protein (GPO) serine peptidase</fullName>
    </recommendedName>
</protein>
<dbReference type="InterPro" id="IPR009228">
    <property type="entry name" value="Capsid_scaffold_GpO"/>
</dbReference>
<dbReference type="GeneID" id="300941438"/>
<dbReference type="Pfam" id="PF05929">
    <property type="entry name" value="Phage_GPO"/>
    <property type="match status" value="1"/>
</dbReference>
<accession>A0AAC9UFZ2</accession>